<keyword evidence="8 17" id="KW-0812">Transmembrane</keyword>
<dbReference type="InterPro" id="IPR024960">
    <property type="entry name" value="PEMT/MFAP"/>
</dbReference>
<gene>
    <name evidence="18" type="ORF">DBRI00130_LOCUS34861</name>
    <name evidence="19" type="ORF">DBRI00130_LOCUS34863</name>
</gene>
<comment type="pathway">
    <text evidence="2">Phospholipid metabolism; phosphatidylcholine biosynthesis.</text>
</comment>
<keyword evidence="11" id="KW-0443">Lipid metabolism</keyword>
<evidence type="ECO:0000256" key="14">
    <source>
        <dbReference type="ARBA" id="ARBA00023264"/>
    </source>
</evidence>
<dbReference type="Pfam" id="PF04191">
    <property type="entry name" value="PEMT"/>
    <property type="match status" value="1"/>
</dbReference>
<dbReference type="EMBL" id="HBNS01045027">
    <property type="protein sequence ID" value="CAE4644965.1"/>
    <property type="molecule type" value="Transcribed_RNA"/>
</dbReference>
<evidence type="ECO:0000256" key="2">
    <source>
        <dbReference type="ARBA" id="ARBA00004969"/>
    </source>
</evidence>
<evidence type="ECO:0000256" key="10">
    <source>
        <dbReference type="ARBA" id="ARBA00022989"/>
    </source>
</evidence>
<dbReference type="EC" id="2.1.1.71" evidence="15"/>
<evidence type="ECO:0000256" key="12">
    <source>
        <dbReference type="ARBA" id="ARBA00023136"/>
    </source>
</evidence>
<comment type="pathway">
    <text evidence="3">Lipid metabolism.</text>
</comment>
<feature type="transmembrane region" description="Helical" evidence="17">
    <location>
        <begin position="54"/>
        <end position="74"/>
    </location>
</feature>
<evidence type="ECO:0000256" key="4">
    <source>
        <dbReference type="ARBA" id="ARBA00022516"/>
    </source>
</evidence>
<dbReference type="AlphaFoldDB" id="A0A6V2M5H0"/>
<evidence type="ECO:0000256" key="8">
    <source>
        <dbReference type="ARBA" id="ARBA00022692"/>
    </source>
</evidence>
<feature type="transmembrane region" description="Helical" evidence="17">
    <location>
        <begin position="110"/>
        <end position="130"/>
    </location>
</feature>
<keyword evidence="10 17" id="KW-1133">Transmembrane helix</keyword>
<protein>
    <recommendedName>
        <fullName evidence="15">phosphatidyl-N-methylethanolamine N-methyltransferase</fullName>
        <ecNumber evidence="15">2.1.1.71</ecNumber>
    </recommendedName>
</protein>
<feature type="compositionally biased region" description="Basic and acidic residues" evidence="16">
    <location>
        <begin position="8"/>
        <end position="24"/>
    </location>
</feature>
<evidence type="ECO:0000256" key="3">
    <source>
        <dbReference type="ARBA" id="ARBA00005189"/>
    </source>
</evidence>
<name>A0A6V2M5H0_9STRA</name>
<proteinExistence type="predicted"/>
<evidence type="ECO:0000313" key="18">
    <source>
        <dbReference type="EMBL" id="CAE4644960.1"/>
    </source>
</evidence>
<dbReference type="PANTHER" id="PTHR15458">
    <property type="entry name" value="PHOSPHATIDYLETHANOLAMINE N-METHYLTRANSFERASE"/>
    <property type="match status" value="1"/>
</dbReference>
<sequence>MSNTHGFSNEKMDANFDNAEDSHSKIGHKNASSNAKVVLRNEQKVDESKSSTMFDLRAVIVIGLLLPWAFPVVLDSLQDLPSTLGLPHNWDESRSIESFLSSHFPWSKDPSFLCLLTALSAPHLFYFWVWTNPLGWKGLCRDFLPTLTDPCHAFAMVAYFLKLLQGLLMAAWLRGRDGGGIVGLLRDIFQAFFTPGLVKETTIGFASAAYKYIAGLNTAQALLGIELILFGQILNVSVYKAIGEHGVYYGCRLGKVVPWCDGFPFNFLPHPQYLGSSLSIWGVCIFLGGMIPYGVPVVMSCFYAFSSWVEATL</sequence>
<evidence type="ECO:0000256" key="6">
    <source>
        <dbReference type="ARBA" id="ARBA00022679"/>
    </source>
</evidence>
<dbReference type="UniPathway" id="UPA00753"/>
<keyword evidence="9" id="KW-0256">Endoplasmic reticulum</keyword>
<evidence type="ECO:0000313" key="19">
    <source>
        <dbReference type="EMBL" id="CAE4644965.1"/>
    </source>
</evidence>
<evidence type="ECO:0000256" key="9">
    <source>
        <dbReference type="ARBA" id="ARBA00022824"/>
    </source>
</evidence>
<keyword evidence="14" id="KW-1208">Phospholipid metabolism</keyword>
<accession>A0A6V2M5H0</accession>
<evidence type="ECO:0000256" key="13">
    <source>
        <dbReference type="ARBA" id="ARBA00023209"/>
    </source>
</evidence>
<dbReference type="GO" id="GO:0006656">
    <property type="term" value="P:phosphatidylcholine biosynthetic process"/>
    <property type="evidence" value="ECO:0007669"/>
    <property type="project" value="UniProtKB-UniPathway"/>
</dbReference>
<dbReference type="GO" id="GO:0005789">
    <property type="term" value="C:endoplasmic reticulum membrane"/>
    <property type="evidence" value="ECO:0007669"/>
    <property type="project" value="UniProtKB-SubCell"/>
</dbReference>
<keyword evidence="7" id="KW-0949">S-adenosyl-L-methionine</keyword>
<comment type="subcellular location">
    <subcellularLocation>
        <location evidence="1">Endoplasmic reticulum membrane</location>
        <topology evidence="1">Multi-pass membrane protein</topology>
    </subcellularLocation>
</comment>
<keyword evidence="6" id="KW-0808">Transferase</keyword>
<evidence type="ECO:0000256" key="1">
    <source>
        <dbReference type="ARBA" id="ARBA00004477"/>
    </source>
</evidence>
<organism evidence="18">
    <name type="scientific">Ditylum brightwellii</name>
    <dbReference type="NCBI Taxonomy" id="49249"/>
    <lineage>
        <taxon>Eukaryota</taxon>
        <taxon>Sar</taxon>
        <taxon>Stramenopiles</taxon>
        <taxon>Ochrophyta</taxon>
        <taxon>Bacillariophyta</taxon>
        <taxon>Mediophyceae</taxon>
        <taxon>Lithodesmiophycidae</taxon>
        <taxon>Lithodesmiales</taxon>
        <taxon>Lithodesmiaceae</taxon>
        <taxon>Ditylum</taxon>
    </lineage>
</organism>
<keyword evidence="5" id="KW-0489">Methyltransferase</keyword>
<evidence type="ECO:0000256" key="11">
    <source>
        <dbReference type="ARBA" id="ARBA00023098"/>
    </source>
</evidence>
<dbReference type="InterPro" id="IPR007318">
    <property type="entry name" value="Phopholipid_MeTrfase"/>
</dbReference>
<dbReference type="EMBL" id="HBNS01045025">
    <property type="protein sequence ID" value="CAE4644960.1"/>
    <property type="molecule type" value="Transcribed_RNA"/>
</dbReference>
<evidence type="ECO:0000256" key="5">
    <source>
        <dbReference type="ARBA" id="ARBA00022603"/>
    </source>
</evidence>
<feature type="transmembrane region" description="Helical" evidence="17">
    <location>
        <begin position="151"/>
        <end position="173"/>
    </location>
</feature>
<evidence type="ECO:0000256" key="15">
    <source>
        <dbReference type="ARBA" id="ARBA00034137"/>
    </source>
</evidence>
<dbReference type="PANTHER" id="PTHR15458:SF5">
    <property type="entry name" value="PHOSPHATIDYLETHANOLAMINE N-METHYLTRANSFERASE"/>
    <property type="match status" value="1"/>
</dbReference>
<dbReference type="Gene3D" id="1.20.120.1630">
    <property type="match status" value="1"/>
</dbReference>
<reference evidence="18" key="1">
    <citation type="submission" date="2021-01" db="EMBL/GenBank/DDBJ databases">
        <authorList>
            <person name="Corre E."/>
            <person name="Pelletier E."/>
            <person name="Niang G."/>
            <person name="Scheremetjew M."/>
            <person name="Finn R."/>
            <person name="Kale V."/>
            <person name="Holt S."/>
            <person name="Cochrane G."/>
            <person name="Meng A."/>
            <person name="Brown T."/>
            <person name="Cohen L."/>
        </authorList>
    </citation>
    <scope>NUCLEOTIDE SEQUENCE</scope>
    <source>
        <strain evidence="18">GSO104</strain>
    </source>
</reference>
<feature type="transmembrane region" description="Helical" evidence="17">
    <location>
        <begin position="278"/>
        <end position="305"/>
    </location>
</feature>
<feature type="region of interest" description="Disordered" evidence="16">
    <location>
        <begin position="1"/>
        <end position="30"/>
    </location>
</feature>
<evidence type="ECO:0000256" key="16">
    <source>
        <dbReference type="SAM" id="MobiDB-lite"/>
    </source>
</evidence>
<dbReference type="GO" id="GO:0000773">
    <property type="term" value="F:phosphatidyl-N-methylethanolamine N-methyltransferase activity"/>
    <property type="evidence" value="ECO:0007669"/>
    <property type="project" value="UniProtKB-EC"/>
</dbReference>
<evidence type="ECO:0000256" key="17">
    <source>
        <dbReference type="SAM" id="Phobius"/>
    </source>
</evidence>
<keyword evidence="12 17" id="KW-0472">Membrane</keyword>
<dbReference type="GO" id="GO:0032259">
    <property type="term" value="P:methylation"/>
    <property type="evidence" value="ECO:0007669"/>
    <property type="project" value="UniProtKB-KW"/>
</dbReference>
<evidence type="ECO:0000256" key="7">
    <source>
        <dbReference type="ARBA" id="ARBA00022691"/>
    </source>
</evidence>
<keyword evidence="4" id="KW-0444">Lipid biosynthesis</keyword>
<keyword evidence="13" id="KW-0594">Phospholipid biosynthesis</keyword>